<evidence type="ECO:0000256" key="3">
    <source>
        <dbReference type="ARBA" id="ARBA00023125"/>
    </source>
</evidence>
<evidence type="ECO:0000313" key="7">
    <source>
        <dbReference type="Proteomes" id="UP000010504"/>
    </source>
</evidence>
<evidence type="ECO:0000256" key="4">
    <source>
        <dbReference type="ARBA" id="ARBA00023172"/>
    </source>
</evidence>
<evidence type="ECO:0000259" key="5">
    <source>
        <dbReference type="Pfam" id="PF01609"/>
    </source>
</evidence>
<evidence type="ECO:0000256" key="1">
    <source>
        <dbReference type="ARBA" id="ARBA00010075"/>
    </source>
</evidence>
<dbReference type="InterPro" id="IPR012337">
    <property type="entry name" value="RNaseH-like_sf"/>
</dbReference>
<name>A0A829AAZ1_ENTFC</name>
<comment type="caution">
    <text evidence="6">The sequence shown here is derived from an EMBL/GenBank/DDBJ whole genome shotgun (WGS) entry which is preliminary data.</text>
</comment>
<dbReference type="EMBL" id="AHXS01000003">
    <property type="protein sequence ID" value="ELB41736.1"/>
    <property type="molecule type" value="Genomic_DNA"/>
</dbReference>
<keyword evidence="2" id="KW-0815">Transposition</keyword>
<dbReference type="Proteomes" id="UP000010504">
    <property type="component" value="Unassembled WGS sequence"/>
</dbReference>
<dbReference type="SUPFAM" id="SSF53098">
    <property type="entry name" value="Ribonuclease H-like"/>
    <property type="match status" value="1"/>
</dbReference>
<dbReference type="InterPro" id="IPR047952">
    <property type="entry name" value="Transpos_IS4"/>
</dbReference>
<reference evidence="6 7" key="1">
    <citation type="submission" date="2012-12" db="EMBL/GenBank/DDBJ databases">
        <title>The Genome Sequence of Enterococcus faecium E2039.</title>
        <authorList>
            <consortium name="The Broad Institute Genome Sequencing Platform"/>
            <consortium name="The Broad Institute Genome Sequencing Center for Infectious Disease"/>
            <person name="Earl A.M."/>
            <person name="Gilmore M.S."/>
            <person name="van Schaik W."/>
            <person name="Lebreton F."/>
            <person name="Willems R.J."/>
            <person name="Walker B."/>
            <person name="Young S.K."/>
            <person name="Zeng Q."/>
            <person name="Gargeya S."/>
            <person name="Fitzgerald M."/>
            <person name="Haas B."/>
            <person name="Abouelleil A."/>
            <person name="Alvarado L."/>
            <person name="Arachchi H.M."/>
            <person name="Berlin A.M."/>
            <person name="Chapman S.B."/>
            <person name="Dewar J."/>
            <person name="Goldberg J."/>
            <person name="Griggs A."/>
            <person name="Gujja S."/>
            <person name="Hansen M."/>
            <person name="Howarth C."/>
            <person name="Imamovic A."/>
            <person name="Larimer J."/>
            <person name="McCowan C."/>
            <person name="Murphy C."/>
            <person name="Neiman D."/>
            <person name="Pearson M."/>
            <person name="Priest M."/>
            <person name="Roberts A."/>
            <person name="Saif S."/>
            <person name="Shea T."/>
            <person name="Sisk P."/>
            <person name="Sykes S."/>
            <person name="Wortman J."/>
            <person name="Nusbaum C."/>
            <person name="Birren B."/>
        </authorList>
    </citation>
    <scope>NUCLEOTIDE SEQUENCE [LARGE SCALE GENOMIC DNA]</scope>
    <source>
        <strain evidence="6 7">E2039</strain>
    </source>
</reference>
<dbReference type="GO" id="GO:0004803">
    <property type="term" value="F:transposase activity"/>
    <property type="evidence" value="ECO:0007669"/>
    <property type="project" value="InterPro"/>
</dbReference>
<evidence type="ECO:0000313" key="6">
    <source>
        <dbReference type="EMBL" id="ELB41736.1"/>
    </source>
</evidence>
<dbReference type="AlphaFoldDB" id="A0A829AAZ1"/>
<organism evidence="6 7">
    <name type="scientific">Enterococcus faecium EnGen0026</name>
    <dbReference type="NCBI Taxonomy" id="1138917"/>
    <lineage>
        <taxon>Bacteria</taxon>
        <taxon>Bacillati</taxon>
        <taxon>Bacillota</taxon>
        <taxon>Bacilli</taxon>
        <taxon>Lactobacillales</taxon>
        <taxon>Enterococcaceae</taxon>
        <taxon>Enterococcus</taxon>
    </lineage>
</organism>
<dbReference type="RefSeq" id="WP_002342459.1">
    <property type="nucleotide sequence ID" value="NZ_KB029912.1"/>
</dbReference>
<sequence>MDKYKTNTTFNKWFSAIKLGKLSVNSQKCIFDYNSYRKKLSFEAVLKLFLYAVNEEKESLRDLSTALIDRSLQLETDVSSISHTQLSRAFNALEPKVLEEIFQQLLEKVQHQIKPTKRNHLYLIDSSTFSLSLKRHKWATFRQTKSGVKLHLNYCYMDDTTMYPTDFTLTNAHEHDLNQLPVLVNEPEATYVFDRGYLDFEKMDQMHWDGYFFVTRIKKNTKVHVIDTLEKSPEEEILRDELVRLGSKTYLTANFRLVTVQDKNGREFQFITNRMDVSSKEISDMYHARWQIELFFKHIKQHMTSKTFFSQNEKGVHNQLILTMISALLTFLIKLETKTVKSVFQIKRFFRYLLFQPFECWVEKLIPT</sequence>
<dbReference type="NCBIfam" id="NF033592">
    <property type="entry name" value="transpos_IS4_1"/>
    <property type="match status" value="1"/>
</dbReference>
<comment type="similarity">
    <text evidence="1">Belongs to the transposase 11 family.</text>
</comment>
<gene>
    <name evidence="6" type="ORF">OKA_02922</name>
</gene>
<dbReference type="PANTHER" id="PTHR33258">
    <property type="entry name" value="TRANSPOSASE INSL FOR INSERTION SEQUENCE ELEMENT IS186A-RELATED"/>
    <property type="match status" value="1"/>
</dbReference>
<protein>
    <recommendedName>
        <fullName evidence="5">Transposase IS4-like domain-containing protein</fullName>
    </recommendedName>
</protein>
<dbReference type="InterPro" id="IPR002559">
    <property type="entry name" value="Transposase_11"/>
</dbReference>
<dbReference type="Pfam" id="PF01609">
    <property type="entry name" value="DDE_Tnp_1"/>
    <property type="match status" value="1"/>
</dbReference>
<feature type="domain" description="Transposase IS4-like" evidence="5">
    <location>
        <begin position="122"/>
        <end position="328"/>
    </location>
</feature>
<proteinExistence type="inferred from homology"/>
<keyword evidence="4" id="KW-0233">DNA recombination</keyword>
<dbReference type="GO" id="GO:0003677">
    <property type="term" value="F:DNA binding"/>
    <property type="evidence" value="ECO:0007669"/>
    <property type="project" value="UniProtKB-KW"/>
</dbReference>
<evidence type="ECO:0000256" key="2">
    <source>
        <dbReference type="ARBA" id="ARBA00022578"/>
    </source>
</evidence>
<dbReference type="GO" id="GO:0006313">
    <property type="term" value="P:DNA transposition"/>
    <property type="evidence" value="ECO:0007669"/>
    <property type="project" value="InterPro"/>
</dbReference>
<keyword evidence="3" id="KW-0238">DNA-binding</keyword>
<accession>A0A829AAZ1</accession>
<dbReference type="PANTHER" id="PTHR33258:SF1">
    <property type="entry name" value="TRANSPOSASE INSL FOR INSERTION SEQUENCE ELEMENT IS186A-RELATED"/>
    <property type="match status" value="1"/>
</dbReference>